<feature type="binding site" evidence="10">
    <location>
        <position position="199"/>
    </location>
    <ligand>
        <name>Mg(2+)</name>
        <dbReference type="ChEBI" id="CHEBI:18420"/>
    </ligand>
</feature>
<dbReference type="FunFam" id="3.40.50.300:FF:001376">
    <property type="entry name" value="tRNA modification GTPase MnmE"/>
    <property type="match status" value="1"/>
</dbReference>
<feature type="binding site" evidence="10">
    <location>
        <position position="216"/>
    </location>
    <ligand>
        <name>K(+)</name>
        <dbReference type="ChEBI" id="CHEBI:29103"/>
    </ligand>
</feature>
<comment type="similarity">
    <text evidence="1 10 11">Belongs to the TRAFAC class TrmE-Era-EngA-EngB-Septin-like GTPase superfamily. TrmE GTPase family.</text>
</comment>
<dbReference type="GO" id="GO:0002098">
    <property type="term" value="P:tRNA wobble uridine modification"/>
    <property type="evidence" value="ECO:0007669"/>
    <property type="project" value="TreeGrafter"/>
</dbReference>
<feature type="domain" description="TrmE-type G" evidence="12">
    <location>
        <begin position="185"/>
        <end position="341"/>
    </location>
</feature>
<keyword evidence="14" id="KW-1185">Reference proteome</keyword>
<dbReference type="KEGG" id="shal:SHALO_1748"/>
<dbReference type="SUPFAM" id="SSF52540">
    <property type="entry name" value="P-loop containing nucleoside triphosphate hydrolases"/>
    <property type="match status" value="1"/>
</dbReference>
<dbReference type="GO" id="GO:0003924">
    <property type="term" value="F:GTPase activity"/>
    <property type="evidence" value="ECO:0007669"/>
    <property type="project" value="UniProtKB-UniRule"/>
</dbReference>
<evidence type="ECO:0000256" key="2">
    <source>
        <dbReference type="ARBA" id="ARBA00022490"/>
    </source>
</evidence>
<dbReference type="Pfam" id="PF12631">
    <property type="entry name" value="MnmE_helical"/>
    <property type="match status" value="1"/>
</dbReference>
<dbReference type="GO" id="GO:0005829">
    <property type="term" value="C:cytosol"/>
    <property type="evidence" value="ECO:0007669"/>
    <property type="project" value="TreeGrafter"/>
</dbReference>
<keyword evidence="3 10" id="KW-0819">tRNA processing</keyword>
<evidence type="ECO:0000259" key="12">
    <source>
        <dbReference type="PROSITE" id="PS51709"/>
    </source>
</evidence>
<dbReference type="CDD" id="cd14858">
    <property type="entry name" value="TrmE_N"/>
    <property type="match status" value="1"/>
</dbReference>
<dbReference type="EMBL" id="CP017111">
    <property type="protein sequence ID" value="AOO65519.1"/>
    <property type="molecule type" value="Genomic_DNA"/>
</dbReference>
<evidence type="ECO:0000256" key="3">
    <source>
        <dbReference type="ARBA" id="ARBA00022694"/>
    </source>
</evidence>
<feature type="binding site" evidence="10">
    <location>
        <begin position="195"/>
        <end position="200"/>
    </location>
    <ligand>
        <name>GTP</name>
        <dbReference type="ChEBI" id="CHEBI:37565"/>
    </ligand>
</feature>
<keyword evidence="8 10" id="KW-0630">Potassium</keyword>
<dbReference type="InterPro" id="IPR027266">
    <property type="entry name" value="TrmE/GcvT-like"/>
</dbReference>
<feature type="binding site" evidence="10">
    <location>
        <begin position="239"/>
        <end position="242"/>
    </location>
    <ligand>
        <name>GTP</name>
        <dbReference type="ChEBI" id="CHEBI:37565"/>
    </ligand>
</feature>
<name>A0A1D7TKJ2_9BACT</name>
<dbReference type="InterPro" id="IPR004520">
    <property type="entry name" value="GTPase_MnmE"/>
</dbReference>
<dbReference type="InterPro" id="IPR027368">
    <property type="entry name" value="MnmE_dom2"/>
</dbReference>
<evidence type="ECO:0000256" key="6">
    <source>
        <dbReference type="ARBA" id="ARBA00022801"/>
    </source>
</evidence>
<dbReference type="STRING" id="1193502.SHALO_1748"/>
<dbReference type="PRINTS" id="PR00326">
    <property type="entry name" value="GTP1OBG"/>
</dbReference>
<evidence type="ECO:0000256" key="5">
    <source>
        <dbReference type="ARBA" id="ARBA00022741"/>
    </source>
</evidence>
<evidence type="ECO:0000313" key="13">
    <source>
        <dbReference type="EMBL" id="AOO65519.1"/>
    </source>
</evidence>
<keyword evidence="9 10" id="KW-0342">GTP-binding</keyword>
<feature type="binding site" evidence="10">
    <location>
        <position position="195"/>
    </location>
    <ligand>
        <name>K(+)</name>
        <dbReference type="ChEBI" id="CHEBI:29103"/>
    </ligand>
</feature>
<dbReference type="InterPro" id="IPR031168">
    <property type="entry name" value="G_TrmE"/>
</dbReference>
<feature type="binding site" evidence="10">
    <location>
        <begin position="214"/>
        <end position="220"/>
    </location>
    <ligand>
        <name>GTP</name>
        <dbReference type="ChEBI" id="CHEBI:37565"/>
    </ligand>
</feature>
<keyword evidence="2 10" id="KW-0963">Cytoplasm</keyword>
<comment type="caution">
    <text evidence="10">Lacks conserved residue(s) required for the propagation of feature annotation.</text>
</comment>
<feature type="binding site" evidence="10">
    <location>
        <position position="219"/>
    </location>
    <ligand>
        <name>K(+)</name>
        <dbReference type="ChEBI" id="CHEBI:29103"/>
    </ligand>
</feature>
<dbReference type="AlphaFoldDB" id="A0A1D7TKJ2"/>
<feature type="binding site" evidence="10">
    <location>
        <position position="220"/>
    </location>
    <ligand>
        <name>Mg(2+)</name>
        <dbReference type="ChEBI" id="CHEBI:18420"/>
    </ligand>
</feature>
<comment type="subcellular location">
    <subcellularLocation>
        <location evidence="10">Cytoplasm</location>
    </subcellularLocation>
</comment>
<keyword evidence="4 10" id="KW-0479">Metal-binding</keyword>
<evidence type="ECO:0000256" key="1">
    <source>
        <dbReference type="ARBA" id="ARBA00011043"/>
    </source>
</evidence>
<dbReference type="Gene3D" id="1.20.120.430">
    <property type="entry name" value="tRNA modification GTPase MnmE domain 2"/>
    <property type="match status" value="1"/>
</dbReference>
<dbReference type="NCBIfam" id="TIGR00231">
    <property type="entry name" value="small_GTP"/>
    <property type="match status" value="1"/>
</dbReference>
<evidence type="ECO:0000256" key="4">
    <source>
        <dbReference type="ARBA" id="ARBA00022723"/>
    </source>
</evidence>
<dbReference type="Proteomes" id="UP000094609">
    <property type="component" value="Chromosome"/>
</dbReference>
<evidence type="ECO:0000256" key="10">
    <source>
        <dbReference type="HAMAP-Rule" id="MF_00379"/>
    </source>
</evidence>
<dbReference type="PANTHER" id="PTHR42714">
    <property type="entry name" value="TRNA MODIFICATION GTPASE GTPBP3"/>
    <property type="match status" value="1"/>
</dbReference>
<keyword evidence="5 10" id="KW-0547">Nucleotide-binding</keyword>
<dbReference type="InterPro" id="IPR006073">
    <property type="entry name" value="GTP-bd"/>
</dbReference>
<evidence type="ECO:0000256" key="7">
    <source>
        <dbReference type="ARBA" id="ARBA00022842"/>
    </source>
</evidence>
<sequence length="417" mass="46636">MALKLSHKKNFEPRLATLTFLHDAQDDAIDQAIVIYFKAPHSFTAEDVVEFQCHGGSVVAGIVLETLLHHGARLANPGEFSKRAFLNGRIDLSEAEAIAALIETKSVDAAKMLTRQLKGELRHFVLHVRELLIEILAFVEVNIDYAEEDLPLDMIEKIKVKLDTLAKELFKTYESSQRRQGLMQGFKIAIVGKPNVGKSSLLNTLLSYDRAIISDIAGTTRDTIEEELRIGSHLVRIVDTAGIRQAHDTIEKIGIERSIAAIEEAEIVIALFDNSTPYDHEDETMLALLQTYSASKQIVMVLNKIDLPNHFETSHLNGDFIALSCQNDSYELTQKLQTILDQTTVEDSLMLTSTRQIDAVKNTHENVQSSYTLLGEGELELFAFHINAAIQHISSITTAFDRDEILEKMFSNFCLGK</sequence>
<evidence type="ECO:0000313" key="14">
    <source>
        <dbReference type="Proteomes" id="UP000094609"/>
    </source>
</evidence>
<evidence type="ECO:0000256" key="9">
    <source>
        <dbReference type="ARBA" id="ARBA00023134"/>
    </source>
</evidence>
<dbReference type="InterPro" id="IPR027417">
    <property type="entry name" value="P-loop_NTPase"/>
</dbReference>
<dbReference type="GO" id="GO:0030488">
    <property type="term" value="P:tRNA methylation"/>
    <property type="evidence" value="ECO:0007669"/>
    <property type="project" value="TreeGrafter"/>
</dbReference>
<keyword evidence="6 10" id="KW-0378">Hydrolase</keyword>
<dbReference type="InterPro" id="IPR018948">
    <property type="entry name" value="GTP-bd_TrmE_N"/>
</dbReference>
<dbReference type="Pfam" id="PF01926">
    <property type="entry name" value="MMR_HSR1"/>
    <property type="match status" value="1"/>
</dbReference>
<dbReference type="HAMAP" id="MF_00379">
    <property type="entry name" value="GTPase_MnmE"/>
    <property type="match status" value="1"/>
</dbReference>
<dbReference type="InterPro" id="IPR025867">
    <property type="entry name" value="MnmE_helical"/>
</dbReference>
<evidence type="ECO:0000256" key="11">
    <source>
        <dbReference type="RuleBase" id="RU003313"/>
    </source>
</evidence>
<accession>A0A1D7TKJ2</accession>
<dbReference type="CDD" id="cd04164">
    <property type="entry name" value="trmE"/>
    <property type="match status" value="1"/>
</dbReference>
<comment type="subunit">
    <text evidence="10">Homodimer. Heterotetramer of two MnmE and two MnmG subunits.</text>
</comment>
<dbReference type="Gene3D" id="3.30.1360.120">
    <property type="entry name" value="Probable tRNA modification gtpase trme, domain 1"/>
    <property type="match status" value="1"/>
</dbReference>
<dbReference type="EC" id="3.6.-.-" evidence="10"/>
<protein>
    <recommendedName>
        <fullName evidence="10">tRNA modification GTPase MnmE</fullName>
        <ecNumber evidence="10">3.6.-.-</ecNumber>
    </recommendedName>
</protein>
<reference evidence="14" key="1">
    <citation type="submission" date="2016-08" db="EMBL/GenBank/DDBJ databases">
        <title>Complete genome sequence of the organohalide-respiring Epsilonproteobacterium Sulfurospirillum halorespirans.</title>
        <authorList>
            <person name="Goris T."/>
            <person name="Zimmermann J."/>
            <person name="Schenz B."/>
            <person name="Lemos M."/>
            <person name="Hackermueller J."/>
            <person name="Diekert G."/>
        </authorList>
    </citation>
    <scope>NUCLEOTIDE SEQUENCE [LARGE SCALE GENOMIC DNA]</scope>
    <source>
        <strain>DSM 13726</strain>
        <strain evidence="14">PCE-M2</strain>
    </source>
</reference>
<feature type="binding site" evidence="10">
    <location>
        <position position="214"/>
    </location>
    <ligand>
        <name>K(+)</name>
        <dbReference type="ChEBI" id="CHEBI:29103"/>
    </ligand>
</feature>
<comment type="cofactor">
    <cofactor evidence="10">
        <name>K(+)</name>
        <dbReference type="ChEBI" id="CHEBI:29103"/>
    </cofactor>
    <text evidence="10">Binds 1 potassium ion per subunit.</text>
</comment>
<comment type="function">
    <text evidence="10">Exhibits a very high intrinsic GTPase hydrolysis rate. Involved in the addition of a carboxymethylaminomethyl (cmnm) group at the wobble position (U34) of certain tRNAs, forming tRNA-cmnm(5)s(2)U34.</text>
</comment>
<dbReference type="Gene3D" id="3.40.50.300">
    <property type="entry name" value="P-loop containing nucleotide triphosphate hydrolases"/>
    <property type="match status" value="1"/>
</dbReference>
<dbReference type="Pfam" id="PF10396">
    <property type="entry name" value="TrmE_N"/>
    <property type="match status" value="1"/>
</dbReference>
<gene>
    <name evidence="10" type="primary">mnmE</name>
    <name evidence="10" type="synonym">trmE</name>
    <name evidence="13" type="ORF">SHALO_1748</name>
</gene>
<dbReference type="InterPro" id="IPR005225">
    <property type="entry name" value="Small_GTP-bd"/>
</dbReference>
<dbReference type="PANTHER" id="PTHR42714:SF2">
    <property type="entry name" value="TRNA MODIFICATION GTPASE GTPBP3, MITOCHONDRIAL"/>
    <property type="match status" value="1"/>
</dbReference>
<proteinExistence type="inferred from homology"/>
<dbReference type="PATRIC" id="fig|1193502.14.peg.1774"/>
<evidence type="ECO:0000256" key="8">
    <source>
        <dbReference type="ARBA" id="ARBA00022958"/>
    </source>
</evidence>
<keyword evidence="7 10" id="KW-0460">Magnesium</keyword>
<organism evidence="13 14">
    <name type="scientific">Sulfurospirillum halorespirans DSM 13726</name>
    <dbReference type="NCBI Taxonomy" id="1193502"/>
    <lineage>
        <taxon>Bacteria</taxon>
        <taxon>Pseudomonadati</taxon>
        <taxon>Campylobacterota</taxon>
        <taxon>Epsilonproteobacteria</taxon>
        <taxon>Campylobacterales</taxon>
        <taxon>Sulfurospirillaceae</taxon>
        <taxon>Sulfurospirillum</taxon>
    </lineage>
</organism>
<dbReference type="GO" id="GO:0005525">
    <property type="term" value="F:GTP binding"/>
    <property type="evidence" value="ECO:0007669"/>
    <property type="project" value="UniProtKB-UniRule"/>
</dbReference>
<dbReference type="PROSITE" id="PS51709">
    <property type="entry name" value="G_TRME"/>
    <property type="match status" value="1"/>
</dbReference>
<dbReference type="GO" id="GO:0046872">
    <property type="term" value="F:metal ion binding"/>
    <property type="evidence" value="ECO:0007669"/>
    <property type="project" value="UniProtKB-KW"/>
</dbReference>
<dbReference type="NCBIfam" id="TIGR00450">
    <property type="entry name" value="mnmE_trmE_thdF"/>
    <property type="match status" value="1"/>
</dbReference>